<reference evidence="3" key="1">
    <citation type="submission" date="2021-05" db="EMBL/GenBank/DDBJ databases">
        <title>The genome of the haptophyte Pavlova lutheri (Diacronema luteri, Pavlovales) - a model for lipid biosynthesis in eukaryotic algae.</title>
        <authorList>
            <person name="Hulatt C.J."/>
            <person name="Posewitz M.C."/>
        </authorList>
    </citation>
    <scope>NUCLEOTIDE SEQUENCE</scope>
    <source>
        <strain evidence="3">NIVA-4/92</strain>
    </source>
</reference>
<dbReference type="AlphaFoldDB" id="A0A8J6CG49"/>
<dbReference type="EMBL" id="JAGTXO010000004">
    <property type="protein sequence ID" value="KAG8468695.1"/>
    <property type="molecule type" value="Genomic_DNA"/>
</dbReference>
<gene>
    <name evidence="3" type="ORF">KFE25_013778</name>
</gene>
<dbReference type="Proteomes" id="UP000751190">
    <property type="component" value="Unassembled WGS sequence"/>
</dbReference>
<dbReference type="Pfam" id="PF03016">
    <property type="entry name" value="Exostosin_GT47"/>
    <property type="match status" value="1"/>
</dbReference>
<keyword evidence="4" id="KW-1185">Reference proteome</keyword>
<dbReference type="PANTHER" id="PTHR11062">
    <property type="entry name" value="EXOSTOSIN HEPARAN SULFATE GLYCOSYLTRANSFERASE -RELATED"/>
    <property type="match status" value="1"/>
</dbReference>
<dbReference type="InterPro" id="IPR040911">
    <property type="entry name" value="Exostosin_GT47"/>
</dbReference>
<dbReference type="PANTHER" id="PTHR11062:SF281">
    <property type="entry name" value="EXOSTOSIN-LIKE 2"/>
    <property type="match status" value="1"/>
</dbReference>
<evidence type="ECO:0000313" key="3">
    <source>
        <dbReference type="EMBL" id="KAG8468695.1"/>
    </source>
</evidence>
<feature type="domain" description="Exostosin GT47" evidence="2">
    <location>
        <begin position="342"/>
        <end position="464"/>
    </location>
</feature>
<evidence type="ECO:0000256" key="1">
    <source>
        <dbReference type="ARBA" id="ARBA00010271"/>
    </source>
</evidence>
<dbReference type="GO" id="GO:0016757">
    <property type="term" value="F:glycosyltransferase activity"/>
    <property type="evidence" value="ECO:0007669"/>
    <property type="project" value="InterPro"/>
</dbReference>
<sequence length="538" mass="57770">MLLLLVAAANTAAVRPPLAPANVNARLREQLGMAEATSNASAALAVGVRSLAETLRSDALVGACMPTDRDVRKHAPGRSWRVPLPERTPFFLDEGPGLEMRAVHACLDEELARAQERAPEPRYFDDILPPNKAAYLSDLLVLRALRAHPQRVLDPTTAALHFTGVTPHASLVANFSCLARTRTTHEQRMRLAAAALREKAALAARMGSRTLYVIMHPSWNWRAIGTELRALLREPEHRERFVVVTGDRTYAARISRAHAEAAVLVPYVASARLDQLARAEHFAIAPCARGGRASDGDAPPHGAIARLGAGGADGVDLAGGGGADIADAACARGSGDDAAWAKVRPISCYFVGNMHRQRGEGKVRFKAVEALSTGAPRGRYVDRVFRQQNVHRLSYAEMAVECAREMRGSRFCLAPAGDVPTSRRLPDALAAGCVPVHIGRFELMRSNLPFPHHVDWGAVAIFAGGVDCLQRVNASATLGALLEAIDPRLLRAASAHARAVYVRTLSFGRGGGAPSALLRELYIAMGSRAFGSRWGPSQ</sequence>
<proteinExistence type="inferred from homology"/>
<evidence type="ECO:0000259" key="2">
    <source>
        <dbReference type="Pfam" id="PF03016"/>
    </source>
</evidence>
<comment type="similarity">
    <text evidence="1">Belongs to the glycosyltransferase 47 family.</text>
</comment>
<organism evidence="3 4">
    <name type="scientific">Diacronema lutheri</name>
    <name type="common">Unicellular marine alga</name>
    <name type="synonym">Monochrysis lutheri</name>
    <dbReference type="NCBI Taxonomy" id="2081491"/>
    <lineage>
        <taxon>Eukaryota</taxon>
        <taxon>Haptista</taxon>
        <taxon>Haptophyta</taxon>
        <taxon>Pavlovophyceae</taxon>
        <taxon>Pavlovales</taxon>
        <taxon>Pavlovaceae</taxon>
        <taxon>Diacronema</taxon>
    </lineage>
</organism>
<dbReference type="OrthoDB" id="1924787at2759"/>
<protein>
    <recommendedName>
        <fullName evidence="2">Exostosin GT47 domain-containing protein</fullName>
    </recommendedName>
</protein>
<evidence type="ECO:0000313" key="4">
    <source>
        <dbReference type="Proteomes" id="UP000751190"/>
    </source>
</evidence>
<dbReference type="InterPro" id="IPR004263">
    <property type="entry name" value="Exostosin"/>
</dbReference>
<accession>A0A8J6CG49</accession>
<name>A0A8J6CG49_DIALT</name>
<comment type="caution">
    <text evidence="3">The sequence shown here is derived from an EMBL/GenBank/DDBJ whole genome shotgun (WGS) entry which is preliminary data.</text>
</comment>